<evidence type="ECO:0000256" key="1">
    <source>
        <dbReference type="ARBA" id="ARBA00010641"/>
    </source>
</evidence>
<evidence type="ECO:0000256" key="3">
    <source>
        <dbReference type="ARBA" id="ARBA00023082"/>
    </source>
</evidence>
<gene>
    <name evidence="9" type="ORF">C1280_21710</name>
</gene>
<evidence type="ECO:0000256" key="5">
    <source>
        <dbReference type="ARBA" id="ARBA00023163"/>
    </source>
</evidence>
<dbReference type="GO" id="GO:0016987">
    <property type="term" value="F:sigma factor activity"/>
    <property type="evidence" value="ECO:0007669"/>
    <property type="project" value="UniProtKB-KW"/>
</dbReference>
<dbReference type="Pfam" id="PF08281">
    <property type="entry name" value="Sigma70_r4_2"/>
    <property type="match status" value="1"/>
</dbReference>
<dbReference type="InterPro" id="IPR039425">
    <property type="entry name" value="RNA_pol_sigma-70-like"/>
</dbReference>
<dbReference type="InterPro" id="IPR013249">
    <property type="entry name" value="RNA_pol_sigma70_r4_t2"/>
</dbReference>
<keyword evidence="2" id="KW-0805">Transcription regulation</keyword>
<evidence type="ECO:0000256" key="4">
    <source>
        <dbReference type="ARBA" id="ARBA00023125"/>
    </source>
</evidence>
<dbReference type="InterPro" id="IPR013325">
    <property type="entry name" value="RNA_pol_sigma_r2"/>
</dbReference>
<keyword evidence="3" id="KW-0731">Sigma factor</keyword>
<keyword evidence="6" id="KW-0812">Transmembrane</keyword>
<comment type="similarity">
    <text evidence="1">Belongs to the sigma-70 factor family. ECF subfamily.</text>
</comment>
<keyword evidence="4" id="KW-0238">DNA-binding</keyword>
<dbReference type="AlphaFoldDB" id="A0A2Z3H8M3"/>
<organism evidence="9 10">
    <name type="scientific">Gemmata obscuriglobus</name>
    <dbReference type="NCBI Taxonomy" id="114"/>
    <lineage>
        <taxon>Bacteria</taxon>
        <taxon>Pseudomonadati</taxon>
        <taxon>Planctomycetota</taxon>
        <taxon>Planctomycetia</taxon>
        <taxon>Gemmatales</taxon>
        <taxon>Gemmataceae</taxon>
        <taxon>Gemmata</taxon>
    </lineage>
</organism>
<dbReference type="NCBIfam" id="TIGR02937">
    <property type="entry name" value="sigma70-ECF"/>
    <property type="match status" value="1"/>
</dbReference>
<dbReference type="InterPro" id="IPR007627">
    <property type="entry name" value="RNA_pol_sigma70_r2"/>
</dbReference>
<dbReference type="SUPFAM" id="SSF88946">
    <property type="entry name" value="Sigma2 domain of RNA polymerase sigma factors"/>
    <property type="match status" value="1"/>
</dbReference>
<dbReference type="PANTHER" id="PTHR43133:SF8">
    <property type="entry name" value="RNA POLYMERASE SIGMA FACTOR HI_1459-RELATED"/>
    <property type="match status" value="1"/>
</dbReference>
<dbReference type="Proteomes" id="UP000245802">
    <property type="component" value="Chromosome"/>
</dbReference>
<dbReference type="Pfam" id="PF04542">
    <property type="entry name" value="Sigma70_r2"/>
    <property type="match status" value="1"/>
</dbReference>
<dbReference type="GO" id="GO:0003677">
    <property type="term" value="F:DNA binding"/>
    <property type="evidence" value="ECO:0007669"/>
    <property type="project" value="UniProtKB-KW"/>
</dbReference>
<sequence length="494" mass="53862">MLWATASRFSISWVVGGGRRSFGKSFRWAMPNWWIKTGRIEDNEEEATMAVRLKTMPTGQISVVIQHLRADVRPDGDGVTDGELLARFVRSRDEDVLAALVRRHAPMVWGVCRRLLDHHDAEDAFQATFLVLVRKAADVPRHAVANWLYGVARQTAGRVRALAAKRGRRETQVVIMPEPTVAEVRVSDLQSVVDKELSRLPDHYRVVVVLCDLEGMTRREAARQLDIPEGSVASRLARARAMLAKRLTQRGVTLSGGSLAAVLSQNVASAGVPALVVSNTIKVTSLTAAGRATTGVISVKVAALTEGVLKAMFMSKLKALAGVLMLATCLIGVGVTVVLAKQDHAPTKAGSDAPDAKQAAAKEAAVKAMQERLQGTWKLVAMHSNGTKSELDIINTIKGNTWETKLDGKVFQSGTFKLVDLDASPRQIEWVITFAEAEEVKGKTIHGIFMLDGDSLCWNTCDAAKYPRPQAFFTEQDDGCCAGMFKRADPKKDR</sequence>
<dbReference type="Gene3D" id="1.10.1740.10">
    <property type="match status" value="1"/>
</dbReference>
<evidence type="ECO:0000256" key="2">
    <source>
        <dbReference type="ARBA" id="ARBA00023015"/>
    </source>
</evidence>
<dbReference type="EMBL" id="CP025958">
    <property type="protein sequence ID" value="AWM39345.1"/>
    <property type="molecule type" value="Genomic_DNA"/>
</dbReference>
<dbReference type="InterPro" id="IPR036388">
    <property type="entry name" value="WH-like_DNA-bd_sf"/>
</dbReference>
<dbReference type="CDD" id="cd06171">
    <property type="entry name" value="Sigma70_r4"/>
    <property type="match status" value="1"/>
</dbReference>
<feature type="domain" description="RNA polymerase sigma-70 region 2" evidence="7">
    <location>
        <begin position="100"/>
        <end position="156"/>
    </location>
</feature>
<evidence type="ECO:0000259" key="7">
    <source>
        <dbReference type="Pfam" id="PF04542"/>
    </source>
</evidence>
<feature type="transmembrane region" description="Helical" evidence="6">
    <location>
        <begin position="319"/>
        <end position="340"/>
    </location>
</feature>
<feature type="domain" description="RNA polymerase sigma factor 70 region 4 type 2" evidence="8">
    <location>
        <begin position="194"/>
        <end position="243"/>
    </location>
</feature>
<evidence type="ECO:0000313" key="9">
    <source>
        <dbReference type="EMBL" id="AWM39345.1"/>
    </source>
</evidence>
<evidence type="ECO:0000259" key="8">
    <source>
        <dbReference type="Pfam" id="PF08281"/>
    </source>
</evidence>
<keyword evidence="6" id="KW-1133">Transmembrane helix</keyword>
<keyword evidence="10" id="KW-1185">Reference proteome</keyword>
<dbReference type="OrthoDB" id="291047at2"/>
<dbReference type="RefSeq" id="WP_010047462.1">
    <property type="nucleotide sequence ID" value="NZ_CP025958.1"/>
</dbReference>
<name>A0A2Z3H8M3_9BACT</name>
<dbReference type="SUPFAM" id="SSF88659">
    <property type="entry name" value="Sigma3 and sigma4 domains of RNA polymerase sigma factors"/>
    <property type="match status" value="1"/>
</dbReference>
<proteinExistence type="inferred from homology"/>
<dbReference type="Gene3D" id="1.10.10.10">
    <property type="entry name" value="Winged helix-like DNA-binding domain superfamily/Winged helix DNA-binding domain"/>
    <property type="match status" value="1"/>
</dbReference>
<dbReference type="InterPro" id="IPR017504">
    <property type="entry name" value="CHP03067_Planctomycetes"/>
</dbReference>
<dbReference type="PANTHER" id="PTHR43133">
    <property type="entry name" value="RNA POLYMERASE ECF-TYPE SIGMA FACTO"/>
    <property type="match status" value="1"/>
</dbReference>
<dbReference type="InterPro" id="IPR013324">
    <property type="entry name" value="RNA_pol_sigma_r3/r4-like"/>
</dbReference>
<dbReference type="KEGG" id="gog:C1280_21710"/>
<protein>
    <submittedName>
        <fullName evidence="9">TIGR03067 domain-containing protein</fullName>
    </submittedName>
</protein>
<evidence type="ECO:0000256" key="6">
    <source>
        <dbReference type="SAM" id="Phobius"/>
    </source>
</evidence>
<dbReference type="InterPro" id="IPR014284">
    <property type="entry name" value="RNA_pol_sigma-70_dom"/>
</dbReference>
<accession>A0A2Z3H8M3</accession>
<keyword evidence="5" id="KW-0804">Transcription</keyword>
<keyword evidence="6" id="KW-0472">Membrane</keyword>
<dbReference type="NCBIfam" id="TIGR03067">
    <property type="entry name" value="Planc_TIGR03067"/>
    <property type="match status" value="1"/>
</dbReference>
<reference evidence="9 10" key="1">
    <citation type="submission" date="2018-01" db="EMBL/GenBank/DDBJ databases">
        <title>G. obscuriglobus.</title>
        <authorList>
            <person name="Franke J."/>
            <person name="Blomberg W."/>
            <person name="Selmecki A."/>
        </authorList>
    </citation>
    <scope>NUCLEOTIDE SEQUENCE [LARGE SCALE GENOMIC DNA]</scope>
    <source>
        <strain evidence="9 10">DSM 5831</strain>
    </source>
</reference>
<dbReference type="GO" id="GO:0006352">
    <property type="term" value="P:DNA-templated transcription initiation"/>
    <property type="evidence" value="ECO:0007669"/>
    <property type="project" value="InterPro"/>
</dbReference>
<evidence type="ECO:0000313" key="10">
    <source>
        <dbReference type="Proteomes" id="UP000245802"/>
    </source>
</evidence>